<accession>A0ABV6RKA2</accession>
<evidence type="ECO:0000256" key="1">
    <source>
        <dbReference type="ARBA" id="ARBA00007749"/>
    </source>
</evidence>
<evidence type="ECO:0000313" key="7">
    <source>
        <dbReference type="Proteomes" id="UP001589896"/>
    </source>
</evidence>
<evidence type="ECO:0000259" key="5">
    <source>
        <dbReference type="SMART" id="SM00849"/>
    </source>
</evidence>
<dbReference type="RefSeq" id="WP_386663914.1">
    <property type="nucleotide sequence ID" value="NZ_JBHLTG010000001.1"/>
</dbReference>
<dbReference type="EMBL" id="JBHLTG010000001">
    <property type="protein sequence ID" value="MFC0676318.1"/>
    <property type="molecule type" value="Genomic_DNA"/>
</dbReference>
<dbReference type="InterPro" id="IPR051013">
    <property type="entry name" value="MBL_superfamily_lactonases"/>
</dbReference>
<dbReference type="SMART" id="SM00849">
    <property type="entry name" value="Lactamase_B"/>
    <property type="match status" value="1"/>
</dbReference>
<sequence>MTVRVHHLNCGTMCPLGGRLVDDRTRGFGSATTVCHCLLIETDAGLVLVDTGLGRKDVDQARERLGRPMRALLRPRLEMAETADEQIRRLGYATRDVRHIVLTHLDFDHAGGIEDFPYAHVHVYAEELNAATHRRGFIARQRYRPRQWDQTIQWKTYVAHGEPWFGFRCVREIEGLPPEILMVPLVGHTYGHCGVAVHDGAQWLLHAGDAYFFRDEIPQRSVPGPALPRCTPGLALLQRVMQVDRTARLLNQQRLRELAVQHGDQVRIFSAHDAVEFERLTAARVGGPGSR</sequence>
<dbReference type="PANTHER" id="PTHR42978">
    <property type="entry name" value="QUORUM-QUENCHING LACTONASE YTNP-RELATED-RELATED"/>
    <property type="match status" value="1"/>
</dbReference>
<organism evidence="6 7">
    <name type="scientific">Lysobacter korlensis</name>
    <dbReference type="NCBI Taxonomy" id="553636"/>
    <lineage>
        <taxon>Bacteria</taxon>
        <taxon>Pseudomonadati</taxon>
        <taxon>Pseudomonadota</taxon>
        <taxon>Gammaproteobacteria</taxon>
        <taxon>Lysobacterales</taxon>
        <taxon>Lysobacteraceae</taxon>
        <taxon>Lysobacter</taxon>
    </lineage>
</organism>
<evidence type="ECO:0000256" key="2">
    <source>
        <dbReference type="ARBA" id="ARBA00022723"/>
    </source>
</evidence>
<dbReference type="CDD" id="cd07742">
    <property type="entry name" value="metallo-hydrolase-like_MBL-fold"/>
    <property type="match status" value="1"/>
</dbReference>
<dbReference type="InterPro" id="IPR036866">
    <property type="entry name" value="RibonucZ/Hydroxyglut_hydro"/>
</dbReference>
<dbReference type="Pfam" id="PF00753">
    <property type="entry name" value="Lactamase_B"/>
    <property type="match status" value="1"/>
</dbReference>
<evidence type="ECO:0000313" key="6">
    <source>
        <dbReference type="EMBL" id="MFC0676318.1"/>
    </source>
</evidence>
<dbReference type="Gene3D" id="3.60.15.10">
    <property type="entry name" value="Ribonuclease Z/Hydroxyacylglutathione hydrolase-like"/>
    <property type="match status" value="1"/>
</dbReference>
<dbReference type="Proteomes" id="UP001589896">
    <property type="component" value="Unassembled WGS sequence"/>
</dbReference>
<dbReference type="PANTHER" id="PTHR42978:SF3">
    <property type="entry name" value="BLR3078 PROTEIN"/>
    <property type="match status" value="1"/>
</dbReference>
<gene>
    <name evidence="6" type="ORF">ACFFGH_00455</name>
</gene>
<proteinExistence type="inferred from homology"/>
<protein>
    <submittedName>
        <fullName evidence="6">MBL fold metallo-hydrolase</fullName>
    </submittedName>
</protein>
<dbReference type="InterPro" id="IPR001279">
    <property type="entry name" value="Metallo-B-lactamas"/>
</dbReference>
<name>A0ABV6RKA2_9GAMM</name>
<evidence type="ECO:0000256" key="4">
    <source>
        <dbReference type="ARBA" id="ARBA00022833"/>
    </source>
</evidence>
<evidence type="ECO:0000256" key="3">
    <source>
        <dbReference type="ARBA" id="ARBA00022801"/>
    </source>
</evidence>
<comment type="similarity">
    <text evidence="1">Belongs to the metallo-beta-lactamase superfamily.</text>
</comment>
<reference evidence="6 7" key="1">
    <citation type="submission" date="2024-09" db="EMBL/GenBank/DDBJ databases">
        <authorList>
            <person name="Sun Q."/>
            <person name="Mori K."/>
        </authorList>
    </citation>
    <scope>NUCLEOTIDE SEQUENCE [LARGE SCALE GENOMIC DNA]</scope>
    <source>
        <strain evidence="6 7">KCTC 23076</strain>
    </source>
</reference>
<comment type="caution">
    <text evidence="6">The sequence shown here is derived from an EMBL/GenBank/DDBJ whole genome shotgun (WGS) entry which is preliminary data.</text>
</comment>
<dbReference type="SUPFAM" id="SSF56281">
    <property type="entry name" value="Metallo-hydrolase/oxidoreductase"/>
    <property type="match status" value="1"/>
</dbReference>
<keyword evidence="7" id="KW-1185">Reference proteome</keyword>
<keyword evidence="2" id="KW-0479">Metal-binding</keyword>
<feature type="domain" description="Metallo-beta-lactamase" evidence="5">
    <location>
        <begin position="34"/>
        <end position="262"/>
    </location>
</feature>
<keyword evidence="4" id="KW-0862">Zinc</keyword>
<keyword evidence="3" id="KW-0378">Hydrolase</keyword>